<gene>
    <name evidence="2" type="ORF">OOW_P131scaffold00072g3</name>
</gene>
<dbReference type="PANTHER" id="PTHR10039:SF14">
    <property type="entry name" value="NACHT DOMAIN-CONTAINING PROTEIN"/>
    <property type="match status" value="1"/>
</dbReference>
<dbReference type="EMBL" id="JH795290">
    <property type="protein sequence ID" value="ELQ70191.1"/>
    <property type="molecule type" value="Genomic_DNA"/>
</dbReference>
<organism>
    <name type="scientific">Pyricularia oryzae (strain P131)</name>
    <name type="common">Rice blast fungus</name>
    <name type="synonym">Magnaporthe oryzae</name>
    <dbReference type="NCBI Taxonomy" id="1143193"/>
    <lineage>
        <taxon>Eukaryota</taxon>
        <taxon>Fungi</taxon>
        <taxon>Dikarya</taxon>
        <taxon>Ascomycota</taxon>
        <taxon>Pezizomycotina</taxon>
        <taxon>Sordariomycetes</taxon>
        <taxon>Sordariomycetidae</taxon>
        <taxon>Magnaporthales</taxon>
        <taxon>Pyriculariaceae</taxon>
        <taxon>Pyricularia</taxon>
    </lineage>
</organism>
<dbReference type="PROSITE" id="PS51388">
    <property type="entry name" value="GED"/>
    <property type="match status" value="1"/>
</dbReference>
<reference evidence="2" key="1">
    <citation type="journal article" date="2012" name="PLoS Genet.">
        <title>Comparative analysis of the genomes of two field isolates of the rice blast fungus Magnaporthe oryzae.</title>
        <authorList>
            <person name="Xue M."/>
            <person name="Yang J."/>
            <person name="Li Z."/>
            <person name="Hu S."/>
            <person name="Yao N."/>
            <person name="Dean R.A."/>
            <person name="Zhao W."/>
            <person name="Shen M."/>
            <person name="Zhang H."/>
            <person name="Li C."/>
            <person name="Liu L."/>
            <person name="Cao L."/>
            <person name="Xu X."/>
            <person name="Xing Y."/>
            <person name="Hsiang T."/>
            <person name="Zhang Z."/>
            <person name="Xu J.R."/>
            <person name="Peng Y.L."/>
        </authorList>
    </citation>
    <scope>NUCLEOTIDE SEQUENCE [LARGE SCALE GENOMIC DNA]</scope>
    <source>
        <strain evidence="2">P131</strain>
    </source>
</reference>
<sequence length="768" mass="87200">MSTVRNILTSINEIAGVFGKNSSVQQQQLRLTTSKAQVHTSGRLSLEKFRGDASRRTKVEWALRQKGRFVALSQQFGGLVERLTGIGPARGCEKWGTPDHTNTDPSRPINARAVRIPTLDPQLILVELEKQIEQTPQCILIVDSLDECTSKSGWSALQSKSLSSFIRATIQLVIGTTSRILLVSREDQDIRGELFDSPSGPVGLELSEYKIRPQDVEPDATLLLLNIVNQKLSNKSQTVRDQIAQRMVDRSDSMLLRIRLIEDDLRGGKNQKQLERIVDEAPIELSGLYDRSWEKIMERREADRTRASSILRWSTFSLRPITIAEITEALLAASDDFGDTLEDELPDEIDEYFVKSEILDLCHSLVEMRATASTGDVGSRTLHLTHFTVRSLQNNILAEACLRYLRIPSIWKEAGATSKNNQVLGSFREYAGYFWYQHVKSDAPHYDILLRLMKLFFCQGKRLGSTGESNSILKPLEHIFSMQEEHHCSAYAAVQHWHDKFSEDIRTKGHKYQISRVAPGELKPIDITEEGSGKSNKGPKRMSKAEAYSWVKGVVLRLRGTELFGSFNPHVIAELFWEQSQPWAELANAHVDLICDICENFLSRLLDKKGAEDVTSRIWSSIVKNRLQRRKAAVHEELRKLFEDLKGFPINYNNYYNDNLHKSRQDKLKSHLKAGKPGYFEHHASMNCSRGLHYDRFDVDIVAGLVSTICTKANADMEEFSCEEAIECLLAIYKVQQKAFIANATTQVIERQILRGLDHVFSPQSLWE</sequence>
<dbReference type="Gene3D" id="1.20.120.1240">
    <property type="entry name" value="Dynamin, middle domain"/>
    <property type="match status" value="1"/>
</dbReference>
<accession>L7JPL0</accession>
<protein>
    <recommendedName>
        <fullName evidence="1">GED domain-containing protein</fullName>
    </recommendedName>
</protein>
<evidence type="ECO:0000313" key="2">
    <source>
        <dbReference type="EMBL" id="ELQ70191.1"/>
    </source>
</evidence>
<name>L7JPL0_PYRO1</name>
<proteinExistence type="predicted"/>
<evidence type="ECO:0000259" key="1">
    <source>
        <dbReference type="PROSITE" id="PS51388"/>
    </source>
</evidence>
<dbReference type="InterPro" id="IPR020850">
    <property type="entry name" value="GED_dom"/>
</dbReference>
<feature type="domain" description="GED" evidence="1">
    <location>
        <begin position="722"/>
        <end position="768"/>
    </location>
</feature>
<dbReference type="PANTHER" id="PTHR10039">
    <property type="entry name" value="AMELOGENIN"/>
    <property type="match status" value="1"/>
</dbReference>
<dbReference type="AlphaFoldDB" id="L7JPL0"/>